<evidence type="ECO:0000256" key="1">
    <source>
        <dbReference type="SAM" id="MobiDB-lite"/>
    </source>
</evidence>
<gene>
    <name evidence="2" type="ORF">ACFFIZ_18430</name>
</gene>
<evidence type="ECO:0000313" key="3">
    <source>
        <dbReference type="Proteomes" id="UP001589795"/>
    </source>
</evidence>
<evidence type="ECO:0000313" key="2">
    <source>
        <dbReference type="EMBL" id="MFC0202230.1"/>
    </source>
</evidence>
<dbReference type="Proteomes" id="UP001589795">
    <property type="component" value="Unassembled WGS sequence"/>
</dbReference>
<name>A0ABV6CN96_9RHOB</name>
<accession>A0ABV6CN96</accession>
<dbReference type="EMBL" id="JBHLWQ010000178">
    <property type="protein sequence ID" value="MFC0202230.1"/>
    <property type="molecule type" value="Genomic_DNA"/>
</dbReference>
<feature type="region of interest" description="Disordered" evidence="1">
    <location>
        <begin position="1"/>
        <end position="23"/>
    </location>
</feature>
<sequence length="59" mass="6600">MTETHPLQLHLFDATPDPATIPPDRRRRLLRLTGALLSEAARDVADLEDPSAARETHDE</sequence>
<organism evidence="2 3">
    <name type="scientific">Paracoccus rhizosphaerae</name>
    <dbReference type="NCBI Taxonomy" id="1133347"/>
    <lineage>
        <taxon>Bacteria</taxon>
        <taxon>Pseudomonadati</taxon>
        <taxon>Pseudomonadota</taxon>
        <taxon>Alphaproteobacteria</taxon>
        <taxon>Rhodobacterales</taxon>
        <taxon>Paracoccaceae</taxon>
        <taxon>Paracoccus</taxon>
    </lineage>
</organism>
<proteinExistence type="predicted"/>
<comment type="caution">
    <text evidence="2">The sequence shown here is derived from an EMBL/GenBank/DDBJ whole genome shotgun (WGS) entry which is preliminary data.</text>
</comment>
<protein>
    <submittedName>
        <fullName evidence="2">Uncharacterized protein</fullName>
    </submittedName>
</protein>
<dbReference type="RefSeq" id="WP_265506684.1">
    <property type="nucleotide sequence ID" value="NZ_JAOTBE010000016.1"/>
</dbReference>
<keyword evidence="3" id="KW-1185">Reference proteome</keyword>
<reference evidence="2 3" key="1">
    <citation type="submission" date="2024-09" db="EMBL/GenBank/DDBJ databases">
        <authorList>
            <person name="Sun Q."/>
            <person name="Mori K."/>
        </authorList>
    </citation>
    <scope>NUCLEOTIDE SEQUENCE [LARGE SCALE GENOMIC DNA]</scope>
    <source>
        <strain evidence="2 3">CCM 7904</strain>
    </source>
</reference>